<dbReference type="Proteomes" id="UP000410984">
    <property type="component" value="Unassembled WGS sequence"/>
</dbReference>
<evidence type="ECO:0000256" key="5">
    <source>
        <dbReference type="ARBA" id="ARBA00022741"/>
    </source>
</evidence>
<dbReference type="InterPro" id="IPR022571">
    <property type="entry name" value="Mg_chelatase_H_N"/>
</dbReference>
<evidence type="ECO:0000256" key="8">
    <source>
        <dbReference type="ARBA" id="ARBA00023444"/>
    </source>
</evidence>
<gene>
    <name evidence="12" type="primary">cobN_2</name>
    <name evidence="12" type="ORF">MET9862_04790</name>
</gene>
<keyword evidence="13" id="KW-1185">Reference proteome</keyword>
<comment type="pathway">
    <text evidence="8">Porphyrin-containing compound metabolism.</text>
</comment>
<dbReference type="PANTHER" id="PTHR44119:SF1">
    <property type="entry name" value="MAGNESIUM-CHELATASE SUBUNIT CHLH, CHLOROPLASTIC"/>
    <property type="match status" value="1"/>
</dbReference>
<feature type="domain" description="CobN/magnesium chelatase" evidence="10">
    <location>
        <begin position="183"/>
        <end position="776"/>
    </location>
</feature>
<keyword evidence="3" id="KW-0602">Photosynthesis</keyword>
<dbReference type="GO" id="GO:0015979">
    <property type="term" value="P:photosynthesis"/>
    <property type="evidence" value="ECO:0007669"/>
    <property type="project" value="UniProtKB-KW"/>
</dbReference>
<evidence type="ECO:0000256" key="7">
    <source>
        <dbReference type="ARBA" id="ARBA00023171"/>
    </source>
</evidence>
<evidence type="ECO:0000256" key="9">
    <source>
        <dbReference type="ARBA" id="ARBA00048693"/>
    </source>
</evidence>
<dbReference type="GO" id="GO:0016851">
    <property type="term" value="F:magnesium chelatase activity"/>
    <property type="evidence" value="ECO:0007669"/>
    <property type="project" value="UniProtKB-EC"/>
</dbReference>
<reference evidence="12 13" key="1">
    <citation type="submission" date="2019-06" db="EMBL/GenBank/DDBJ databases">
        <authorList>
            <person name="Rodrigo-Torres L."/>
            <person name="Arahal R. D."/>
            <person name="Lucena T."/>
        </authorList>
    </citation>
    <scope>NUCLEOTIDE SEQUENCE [LARGE SCALE GENOMIC DNA]</scope>
    <source>
        <strain evidence="12 13">SB0023/3</strain>
    </source>
</reference>
<comment type="catalytic activity">
    <reaction evidence="9">
        <text>protoporphyrin IX + Mg(2+) + ATP + H2O = Mg-protoporphyrin IX + ADP + phosphate + 3 H(+)</text>
        <dbReference type="Rhea" id="RHEA:13961"/>
        <dbReference type="ChEBI" id="CHEBI:15377"/>
        <dbReference type="ChEBI" id="CHEBI:15378"/>
        <dbReference type="ChEBI" id="CHEBI:18420"/>
        <dbReference type="ChEBI" id="CHEBI:30616"/>
        <dbReference type="ChEBI" id="CHEBI:43474"/>
        <dbReference type="ChEBI" id="CHEBI:57306"/>
        <dbReference type="ChEBI" id="CHEBI:60492"/>
        <dbReference type="ChEBI" id="CHEBI:456216"/>
        <dbReference type="EC" id="6.6.1.1"/>
    </reaction>
</comment>
<dbReference type="RefSeq" id="WP_142585384.1">
    <property type="nucleotide sequence ID" value="NZ_CABFPH010000106.1"/>
</dbReference>
<proteinExistence type="inferred from homology"/>
<keyword evidence="7" id="KW-0149">Chlorophyll biosynthesis</keyword>
<dbReference type="NCBIfam" id="NF009942">
    <property type="entry name" value="PRK13405.1"/>
    <property type="match status" value="1"/>
</dbReference>
<organism evidence="12 13">
    <name type="scientific">Methylobacterium symbioticum</name>
    <dbReference type="NCBI Taxonomy" id="2584084"/>
    <lineage>
        <taxon>Bacteria</taxon>
        <taxon>Pseudomonadati</taxon>
        <taxon>Pseudomonadota</taxon>
        <taxon>Alphaproteobacteria</taxon>
        <taxon>Hyphomicrobiales</taxon>
        <taxon>Methylobacteriaceae</taxon>
        <taxon>Methylobacterium</taxon>
    </lineage>
</organism>
<name>A0A509EJB7_9HYPH</name>
<feature type="domain" description="Magnesium chelatase subunit H N-terminal" evidence="11">
    <location>
        <begin position="21"/>
        <end position="179"/>
    </location>
</feature>
<evidence type="ECO:0000256" key="1">
    <source>
        <dbReference type="ARBA" id="ARBA00010851"/>
    </source>
</evidence>
<dbReference type="EMBL" id="CABFPH010000106">
    <property type="protein sequence ID" value="VUD74162.1"/>
    <property type="molecule type" value="Genomic_DNA"/>
</dbReference>
<evidence type="ECO:0000259" key="10">
    <source>
        <dbReference type="Pfam" id="PF02514"/>
    </source>
</evidence>
<keyword evidence="6" id="KW-0067">ATP-binding</keyword>
<dbReference type="PANTHER" id="PTHR44119">
    <property type="entry name" value="MAGNESIUM-CHELATASE SUBUNIT CHLH, CHLOROPLASTIC"/>
    <property type="match status" value="1"/>
</dbReference>
<feature type="domain" description="CobN/magnesium chelatase" evidence="10">
    <location>
        <begin position="799"/>
        <end position="1215"/>
    </location>
</feature>
<comment type="similarity">
    <text evidence="1">Belongs to the Mg-chelatase subunit H family.</text>
</comment>
<evidence type="ECO:0000256" key="3">
    <source>
        <dbReference type="ARBA" id="ARBA00022531"/>
    </source>
</evidence>
<accession>A0A509EJB7</accession>
<dbReference type="Pfam" id="PF11965">
    <property type="entry name" value="DUF3479"/>
    <property type="match status" value="1"/>
</dbReference>
<protein>
    <recommendedName>
        <fullName evidence="2">magnesium chelatase</fullName>
        <ecNumber evidence="2">6.6.1.1</ecNumber>
    </recommendedName>
</protein>
<dbReference type="AlphaFoldDB" id="A0A509EJB7"/>
<dbReference type="GO" id="GO:0015995">
    <property type="term" value="P:chlorophyll biosynthetic process"/>
    <property type="evidence" value="ECO:0007669"/>
    <property type="project" value="UniProtKB-KW"/>
</dbReference>
<dbReference type="InterPro" id="IPR003672">
    <property type="entry name" value="CobN/Mg_chltase"/>
</dbReference>
<dbReference type="OrthoDB" id="9757976at2"/>
<evidence type="ECO:0000256" key="4">
    <source>
        <dbReference type="ARBA" id="ARBA00022598"/>
    </source>
</evidence>
<dbReference type="NCBIfam" id="TIGR02025">
    <property type="entry name" value="BchH"/>
    <property type="match status" value="1"/>
</dbReference>
<evidence type="ECO:0000313" key="12">
    <source>
        <dbReference type="EMBL" id="VUD74162.1"/>
    </source>
</evidence>
<evidence type="ECO:0000259" key="11">
    <source>
        <dbReference type="Pfam" id="PF11965"/>
    </source>
</evidence>
<keyword evidence="4 12" id="KW-0436">Ligase</keyword>
<sequence>MPRRISADRADAGAQGRPGIRVVIVTLDNHLASAVERARLRLRSEMPGLDLAFHAAAEWETAPDALARAEADIAGADIVLCAMLFLDEHVRAILPALKARRAGCDAMVGCLSAGEIVRVTKLGRFDMSGGKRSALDFLKRLRGKPGAEGNAARQMALVRKLPKILRFIPGSAQDVRAYFLTLQYWLAGSEANVAALVRFLVQRYAAGPRSAWRALAPAPAPLDYPETGLYHPRLPRRIGEDAAALPGLPGATGRVGLLLMRSYVLAGNTAHYDGVIAALEARGLDVVPAFASGLDNRPAVEAFFTRSGRATIDALVSLTGFSLVGGPAYNDAAAAEATLARLDVPYLAAQALEFQTIEQWEAGARGLSPVEATMMVAIPELDGATAPMVFGGRSAASGSDNARDMRAHPERAGRLAERVARLVALRRTPKSERRLGIVLFNFPPNAGATGSAAFLAVYASLLNTLRALQAEGYAVEVPESADALRARILGGNADRYGMPANVHARIPADDHVAREPHLPEIEAQWGPAPGRHQSDGSALLVLGASFGNVFVGVQPAFGYEGDPMRLLFEQGFAPTHAFCAFYRWLREDFRADAILHFGTHGALEFMPGKQTGLSAACWPERLIGATPNVYLYAANNPSEGTLAKRRSAATLVSYLTPSLAAAGLYRGLIDLKASLERWRALPPESAHERGALAALIQGQGAALDLVAGEPAWTGESGPVEALRAALDELEQTLIPHGLHVLGEPVGQAERADLLAALAEASHGLKPGPAALAALAAGEGAETAFRASGLAETARPAFATLAEINGQLTRSEEIAGLLRALDGRFVPPVPGGDLLRNPAILPTGRNLHGFDPYRLPSAFAVADGAAQVERVLARHRADGSPLPESVALVLWGTDNLKSEGGPIAQALALIGAAPRFDGYGRLAGAALIPLERLGRPRIDAVVTLSGIFRDLLPLQTKLLAEASFLAATAEEPVEQNFVRKHALALQAEQGCDLETAALRVFSNAEGAYGANVNQLVESGRWDDEAELTEAFARRKSFAYGRSGRPAPQRALMQAVLAKVDLAYQNLDSVEVGVTSVDHYFDGLGGVSRAVARARGAAVPVYISDQTRGEGRVRSLPEQVALETRTRMLNPKWYEGLLSHGYEGVRQIEATLTNTVGWSATANAVQPWIYERITETFVLDPAMRARLSDLNPTASAKVASRLIEAHRRGFWTPDPATRDALERAEEELEDRLEGVVDAGTITPGVAA</sequence>
<evidence type="ECO:0000256" key="2">
    <source>
        <dbReference type="ARBA" id="ARBA00012825"/>
    </source>
</evidence>
<dbReference type="Pfam" id="PF02514">
    <property type="entry name" value="CobN-Mg_chel"/>
    <property type="match status" value="2"/>
</dbReference>
<evidence type="ECO:0000313" key="13">
    <source>
        <dbReference type="Proteomes" id="UP000410984"/>
    </source>
</evidence>
<dbReference type="InterPro" id="IPR011771">
    <property type="entry name" value="BchH"/>
</dbReference>
<dbReference type="GO" id="GO:0005524">
    <property type="term" value="F:ATP binding"/>
    <property type="evidence" value="ECO:0007669"/>
    <property type="project" value="UniProtKB-KW"/>
</dbReference>
<keyword evidence="5" id="KW-0547">Nucleotide-binding</keyword>
<evidence type="ECO:0000256" key="6">
    <source>
        <dbReference type="ARBA" id="ARBA00022840"/>
    </source>
</evidence>
<dbReference type="CDD" id="cd10150">
    <property type="entry name" value="CobN_like"/>
    <property type="match status" value="1"/>
</dbReference>
<dbReference type="EC" id="6.6.1.1" evidence="2"/>